<dbReference type="SUPFAM" id="SSF52833">
    <property type="entry name" value="Thioredoxin-like"/>
    <property type="match status" value="1"/>
</dbReference>
<evidence type="ECO:0000313" key="4">
    <source>
        <dbReference type="EnsemblMetazoa" id="XP_050515292.1"/>
    </source>
</evidence>
<dbReference type="Gene3D" id="1.20.1050.10">
    <property type="match status" value="1"/>
</dbReference>
<dbReference type="InterPro" id="IPR036282">
    <property type="entry name" value="Glutathione-S-Trfase_C_sf"/>
</dbReference>
<dbReference type="GeneID" id="126890422"/>
<dbReference type="CDD" id="cd03045">
    <property type="entry name" value="GST_N_Delta_Epsilon"/>
    <property type="match status" value="1"/>
</dbReference>
<protein>
    <recommendedName>
        <fullName evidence="6">Glutathione S-transferase 1-like</fullName>
    </recommendedName>
</protein>
<evidence type="ECO:0000313" key="5">
    <source>
        <dbReference type="Proteomes" id="UP001652700"/>
    </source>
</evidence>
<reference evidence="4" key="1">
    <citation type="submission" date="2025-05" db="UniProtKB">
        <authorList>
            <consortium name="EnsemblMetazoa"/>
        </authorList>
    </citation>
    <scope>IDENTIFICATION</scope>
</reference>
<evidence type="ECO:0000259" key="3">
    <source>
        <dbReference type="PROSITE" id="PS50405"/>
    </source>
</evidence>
<dbReference type="PROSITE" id="PS50405">
    <property type="entry name" value="GST_CTER"/>
    <property type="match status" value="1"/>
</dbReference>
<comment type="subunit">
    <text evidence="1">Homodimer.</text>
</comment>
<organism evidence="4 5">
    <name type="scientific">Diabrotica virgifera virgifera</name>
    <name type="common">western corn rootworm</name>
    <dbReference type="NCBI Taxonomy" id="50390"/>
    <lineage>
        <taxon>Eukaryota</taxon>
        <taxon>Metazoa</taxon>
        <taxon>Ecdysozoa</taxon>
        <taxon>Arthropoda</taxon>
        <taxon>Hexapoda</taxon>
        <taxon>Insecta</taxon>
        <taxon>Pterygota</taxon>
        <taxon>Neoptera</taxon>
        <taxon>Endopterygota</taxon>
        <taxon>Coleoptera</taxon>
        <taxon>Polyphaga</taxon>
        <taxon>Cucujiformia</taxon>
        <taxon>Chrysomeloidea</taxon>
        <taxon>Chrysomelidae</taxon>
        <taxon>Galerucinae</taxon>
        <taxon>Diabroticina</taxon>
        <taxon>Diabroticites</taxon>
        <taxon>Diabrotica</taxon>
    </lineage>
</organism>
<dbReference type="InterPro" id="IPR036249">
    <property type="entry name" value="Thioredoxin-like_sf"/>
</dbReference>
<dbReference type="InterPro" id="IPR004045">
    <property type="entry name" value="Glutathione_S-Trfase_N"/>
</dbReference>
<dbReference type="RefSeq" id="XP_050515292.1">
    <property type="nucleotide sequence ID" value="XM_050659335.1"/>
</dbReference>
<dbReference type="SFLD" id="SFLDG01153">
    <property type="entry name" value="Main.4:_Theta-like"/>
    <property type="match status" value="1"/>
</dbReference>
<proteinExistence type="predicted"/>
<feature type="domain" description="GST C-terminal" evidence="3">
    <location>
        <begin position="88"/>
        <end position="210"/>
    </location>
</feature>
<evidence type="ECO:0008006" key="6">
    <source>
        <dbReference type="Google" id="ProtNLM"/>
    </source>
</evidence>
<dbReference type="EnsemblMetazoa" id="XM_050659336.1">
    <property type="protein sequence ID" value="XP_050515293.1"/>
    <property type="gene ID" value="LOC126890422"/>
</dbReference>
<keyword evidence="5" id="KW-1185">Reference proteome</keyword>
<dbReference type="Pfam" id="PF14497">
    <property type="entry name" value="GST_C_3"/>
    <property type="match status" value="1"/>
</dbReference>
<accession>A0ABM5KYN8</accession>
<evidence type="ECO:0000256" key="1">
    <source>
        <dbReference type="ARBA" id="ARBA00011738"/>
    </source>
</evidence>
<name>A0ABM5KYN8_DIAVI</name>
<dbReference type="RefSeq" id="XP_050515293.1">
    <property type="nucleotide sequence ID" value="XM_050659336.1"/>
</dbReference>
<dbReference type="InterPro" id="IPR004046">
    <property type="entry name" value="GST_C"/>
</dbReference>
<dbReference type="EnsemblMetazoa" id="XM_050659335.1">
    <property type="protein sequence ID" value="XP_050515292.1"/>
    <property type="gene ID" value="LOC126890422"/>
</dbReference>
<dbReference type="InterPro" id="IPR010987">
    <property type="entry name" value="Glutathione-S-Trfase_C-like"/>
</dbReference>
<feature type="domain" description="GST N-terminal" evidence="2">
    <location>
        <begin position="1"/>
        <end position="82"/>
    </location>
</feature>
<dbReference type="Proteomes" id="UP001652700">
    <property type="component" value="Unplaced"/>
</dbReference>
<dbReference type="SFLD" id="SFLDS00019">
    <property type="entry name" value="Glutathione_Transferase_(cytos"/>
    <property type="match status" value="1"/>
</dbReference>
<evidence type="ECO:0000259" key="2">
    <source>
        <dbReference type="PROSITE" id="PS50404"/>
    </source>
</evidence>
<dbReference type="PANTHER" id="PTHR43969">
    <property type="entry name" value="GLUTATHIONE S TRANSFERASE D10, ISOFORM A-RELATED"/>
    <property type="match status" value="1"/>
</dbReference>
<dbReference type="Pfam" id="PF13417">
    <property type="entry name" value="GST_N_3"/>
    <property type="match status" value="1"/>
</dbReference>
<dbReference type="SFLD" id="SFLDG00358">
    <property type="entry name" value="Main_(cytGST)"/>
    <property type="match status" value="1"/>
</dbReference>
<dbReference type="Gene3D" id="3.40.30.10">
    <property type="entry name" value="Glutaredoxin"/>
    <property type="match status" value="1"/>
</dbReference>
<sequence>MAPKLYGDSRSPCVRAVLLAAEAMKIKLEYVAIDVVKKEHLTDEYLKLNSRHTVPTLEDDGFVMWDSHAIMMYLGEKYGNDNPVYPKDIKKRALINQKLLFDAGDLFSFSRYIAGFFLYKRQPNFPQDLAEALNKAYGFLETFLTESKYVAGDEMTIADFSLWTSTSNSNSFVPIDAAKYPKVTAWSKKMGELPYSHLNFEGYQEFKKLLEILKAQLKAQ</sequence>
<dbReference type="SUPFAM" id="SSF47616">
    <property type="entry name" value="GST C-terminal domain-like"/>
    <property type="match status" value="1"/>
</dbReference>
<dbReference type="PANTHER" id="PTHR43969:SF9">
    <property type="entry name" value="GLUTATHIONE S TRANSFERASE D10, ISOFORM A-RELATED"/>
    <property type="match status" value="1"/>
</dbReference>
<dbReference type="CDD" id="cd03177">
    <property type="entry name" value="GST_C_Delta_Epsilon"/>
    <property type="match status" value="1"/>
</dbReference>
<dbReference type="InterPro" id="IPR040079">
    <property type="entry name" value="Glutathione_S-Trfase"/>
</dbReference>
<dbReference type="PROSITE" id="PS50404">
    <property type="entry name" value="GST_NTER"/>
    <property type="match status" value="1"/>
</dbReference>